<protein>
    <submittedName>
        <fullName evidence="2">Uncharacterized protein</fullName>
    </submittedName>
</protein>
<gene>
    <name evidence="2" type="ORF">X798_07366</name>
</gene>
<dbReference type="EMBL" id="KZ270571">
    <property type="protein sequence ID" value="OZC05660.1"/>
    <property type="molecule type" value="Genomic_DNA"/>
</dbReference>
<name>A0A238BLX4_9BILA</name>
<evidence type="ECO:0000313" key="2">
    <source>
        <dbReference type="EMBL" id="OZC05660.1"/>
    </source>
</evidence>
<accession>A0A238BLX4</accession>
<proteinExistence type="predicted"/>
<sequence>MYEEEQNEKISSKIFKHKWDLQMKKLETNEDEEPFPNHAGTSNEGSMECDNSLKFFEGHKKGRKRVRENTLEQPERLSTPMEG</sequence>
<dbReference type="AlphaFoldDB" id="A0A238BLX4"/>
<keyword evidence="3" id="KW-1185">Reference proteome</keyword>
<dbReference type="Proteomes" id="UP000242913">
    <property type="component" value="Unassembled WGS sequence"/>
</dbReference>
<evidence type="ECO:0000313" key="3">
    <source>
        <dbReference type="Proteomes" id="UP000242913"/>
    </source>
</evidence>
<reference evidence="2 3" key="1">
    <citation type="submission" date="2015-12" db="EMBL/GenBank/DDBJ databases">
        <title>Draft genome of the nematode, Onchocerca flexuosa.</title>
        <authorList>
            <person name="Mitreva M."/>
        </authorList>
    </citation>
    <scope>NUCLEOTIDE SEQUENCE [LARGE SCALE GENOMIC DNA]</scope>
    <source>
        <strain evidence="2">Red Deer</strain>
    </source>
</reference>
<evidence type="ECO:0000256" key="1">
    <source>
        <dbReference type="SAM" id="MobiDB-lite"/>
    </source>
</evidence>
<organism evidence="2 3">
    <name type="scientific">Onchocerca flexuosa</name>
    <dbReference type="NCBI Taxonomy" id="387005"/>
    <lineage>
        <taxon>Eukaryota</taxon>
        <taxon>Metazoa</taxon>
        <taxon>Ecdysozoa</taxon>
        <taxon>Nematoda</taxon>
        <taxon>Chromadorea</taxon>
        <taxon>Rhabditida</taxon>
        <taxon>Spirurina</taxon>
        <taxon>Spiruromorpha</taxon>
        <taxon>Filarioidea</taxon>
        <taxon>Onchocercidae</taxon>
        <taxon>Onchocerca</taxon>
    </lineage>
</organism>
<feature type="region of interest" description="Disordered" evidence="1">
    <location>
        <begin position="27"/>
        <end position="83"/>
    </location>
</feature>